<keyword evidence="5" id="KW-1185">Reference proteome</keyword>
<dbReference type="PANTHER" id="PTHR14491:SF7">
    <property type="entry name" value="SOSONDOWAH, ISOFORM G"/>
    <property type="match status" value="1"/>
</dbReference>
<reference evidence="6 7" key="1">
    <citation type="submission" date="2025-04" db="UniProtKB">
        <authorList>
            <consortium name="RefSeq"/>
        </authorList>
    </citation>
    <scope>IDENTIFICATION</scope>
</reference>
<dbReference type="RefSeq" id="XP_026677074.1">
    <property type="nucleotide sequence ID" value="XM_026821273.1"/>
</dbReference>
<dbReference type="Proteomes" id="UP000079169">
    <property type="component" value="Unplaced"/>
</dbReference>
<keyword evidence="1" id="KW-0677">Repeat</keyword>
<feature type="domain" description="SOWAHA-C winged helix-turn-helix" evidence="4">
    <location>
        <begin position="6"/>
        <end position="78"/>
    </location>
</feature>
<dbReference type="PANTHER" id="PTHR14491">
    <property type="entry name" value="SOSONDOWAH, ISOFORM G"/>
    <property type="match status" value="1"/>
</dbReference>
<feature type="region of interest" description="Disordered" evidence="3">
    <location>
        <begin position="85"/>
        <end position="151"/>
    </location>
</feature>
<evidence type="ECO:0000256" key="3">
    <source>
        <dbReference type="SAM" id="MobiDB-lite"/>
    </source>
</evidence>
<evidence type="ECO:0000313" key="5">
    <source>
        <dbReference type="Proteomes" id="UP000079169"/>
    </source>
</evidence>
<feature type="compositionally biased region" description="Polar residues" evidence="3">
    <location>
        <begin position="103"/>
        <end position="126"/>
    </location>
</feature>
<sequence>MNLSCELSLDSVRDFIVYRGGKVKNHELVKQFKNALTNPENRVEARNLFKEIVNEVATIVRSDDGEKYLILKKRYRPQHLMDQYSNFSTPAMSPEPHAHPYNSPGNTPSRYSSQDSLHSGYSSTSGPPLRQPPPYRPPPPPLVTTPPHLSPHLILNKSALNYIPSNPPPNPYMPPHIPYGMNSPPAAYPVQHPPFIHSNSYHGAPLPKAPAFSNKTARSHSLDSPTSPYDNRGQYSDGNRQTRPTTLELPPAMLDGAPPPPVPPRRRNSEKALNSADKENMPGPHSASTPNEEDKTPINSAASTPGDTTEDPEHNISVKECMRKFNRLASESALLQATSPTNKPPSSTALGTKRVDKQSNQQDDDTSSVTSASPLDPIAKKWLIRAAQADYQSLAKMASENPRLVSLKDGGGATMARSILEVNQRKRLKF</sequence>
<dbReference type="AlphaFoldDB" id="A0A3Q0ILE4"/>
<feature type="compositionally biased region" description="Polar residues" evidence="3">
    <location>
        <begin position="334"/>
        <end position="350"/>
    </location>
</feature>
<accession>A0A3Q0ILE4</accession>
<evidence type="ECO:0000259" key="4">
    <source>
        <dbReference type="Pfam" id="PF25877"/>
    </source>
</evidence>
<feature type="compositionally biased region" description="Polar residues" evidence="3">
    <location>
        <begin position="222"/>
        <end position="245"/>
    </location>
</feature>
<evidence type="ECO:0000313" key="7">
    <source>
        <dbReference type="RefSeq" id="XP_026677073.1"/>
    </source>
</evidence>
<dbReference type="RefSeq" id="XP_026677072.1">
    <property type="nucleotide sequence ID" value="XM_026821271.1"/>
</dbReference>
<proteinExistence type="predicted"/>
<dbReference type="Pfam" id="PF25877">
    <property type="entry name" value="WHD_SOWAH"/>
    <property type="match status" value="1"/>
</dbReference>
<evidence type="ECO:0000313" key="8">
    <source>
        <dbReference type="RefSeq" id="XP_026677074.1"/>
    </source>
</evidence>
<feature type="region of interest" description="Disordered" evidence="3">
    <location>
        <begin position="199"/>
        <end position="315"/>
    </location>
</feature>
<evidence type="ECO:0000256" key="1">
    <source>
        <dbReference type="ARBA" id="ARBA00022737"/>
    </source>
</evidence>
<keyword evidence="2" id="KW-0040">ANK repeat</keyword>
<evidence type="ECO:0000256" key="2">
    <source>
        <dbReference type="ARBA" id="ARBA00023043"/>
    </source>
</evidence>
<feature type="compositionally biased region" description="Polar residues" evidence="3">
    <location>
        <begin position="297"/>
        <end position="307"/>
    </location>
</feature>
<dbReference type="GeneID" id="103506139"/>
<dbReference type="RefSeq" id="XP_026677073.1">
    <property type="nucleotide sequence ID" value="XM_026821272.1"/>
</dbReference>
<dbReference type="PaxDb" id="121845-A0A3Q0ILE4"/>
<feature type="compositionally biased region" description="Pro residues" evidence="3">
    <location>
        <begin position="129"/>
        <end position="144"/>
    </location>
</feature>
<gene>
    <name evidence="6 7 8" type="primary">LOC103506139</name>
</gene>
<evidence type="ECO:0000313" key="6">
    <source>
        <dbReference type="RefSeq" id="XP_026677072.1"/>
    </source>
</evidence>
<protein>
    <submittedName>
        <fullName evidence="6">Pollen-specific leucine-rich repeat extensin-like protein 2 isoform X1</fullName>
    </submittedName>
    <submittedName>
        <fullName evidence="7">Pollen-specific leucine-rich repeat extensin-like protein 2 isoform X2</fullName>
    </submittedName>
    <submittedName>
        <fullName evidence="8">Pollen-specific leucine-rich repeat extensin-like protein 2 isoform X3</fullName>
    </submittedName>
</protein>
<feature type="region of interest" description="Disordered" evidence="3">
    <location>
        <begin position="334"/>
        <end position="373"/>
    </location>
</feature>
<name>A0A3Q0ILE4_DIACI</name>
<organism evidence="5 8">
    <name type="scientific">Diaphorina citri</name>
    <name type="common">Asian citrus psyllid</name>
    <dbReference type="NCBI Taxonomy" id="121845"/>
    <lineage>
        <taxon>Eukaryota</taxon>
        <taxon>Metazoa</taxon>
        <taxon>Ecdysozoa</taxon>
        <taxon>Arthropoda</taxon>
        <taxon>Hexapoda</taxon>
        <taxon>Insecta</taxon>
        <taxon>Pterygota</taxon>
        <taxon>Neoptera</taxon>
        <taxon>Paraneoptera</taxon>
        <taxon>Hemiptera</taxon>
        <taxon>Sternorrhyncha</taxon>
        <taxon>Psylloidea</taxon>
        <taxon>Psyllidae</taxon>
        <taxon>Diaphorininae</taxon>
        <taxon>Diaphorina</taxon>
    </lineage>
</organism>
<dbReference type="InterPro" id="IPR058889">
    <property type="entry name" value="WHD_SOWAHA-C"/>
</dbReference>
<dbReference type="STRING" id="121845.A0A3Q0ILE4"/>